<proteinExistence type="inferred from homology"/>
<dbReference type="Gene3D" id="3.40.850.10">
    <property type="entry name" value="Kinesin motor domain"/>
    <property type="match status" value="1"/>
</dbReference>
<keyword evidence="4 6" id="KW-0067">ATP-binding</keyword>
<dbReference type="AlphaFoldDB" id="A0A7S3GA10"/>
<feature type="region of interest" description="Disordered" evidence="8">
    <location>
        <begin position="1"/>
        <end position="29"/>
    </location>
</feature>
<evidence type="ECO:0000256" key="7">
    <source>
        <dbReference type="RuleBase" id="RU000394"/>
    </source>
</evidence>
<dbReference type="SMART" id="SM00129">
    <property type="entry name" value="KISc"/>
    <property type="match status" value="1"/>
</dbReference>
<evidence type="ECO:0000256" key="5">
    <source>
        <dbReference type="ARBA" id="ARBA00023054"/>
    </source>
</evidence>
<dbReference type="EMBL" id="HBIB01036362">
    <property type="protein sequence ID" value="CAE0261324.1"/>
    <property type="molecule type" value="Transcribed_RNA"/>
</dbReference>
<dbReference type="GO" id="GO:0005524">
    <property type="term" value="F:ATP binding"/>
    <property type="evidence" value="ECO:0007669"/>
    <property type="project" value="UniProtKB-UniRule"/>
</dbReference>
<dbReference type="GO" id="GO:0003777">
    <property type="term" value="F:microtubule motor activity"/>
    <property type="evidence" value="ECO:0007669"/>
    <property type="project" value="InterPro"/>
</dbReference>
<organism evidence="10">
    <name type="scientific">Palpitomonas bilix</name>
    <dbReference type="NCBI Taxonomy" id="652834"/>
    <lineage>
        <taxon>Eukaryota</taxon>
        <taxon>Eukaryota incertae sedis</taxon>
    </lineage>
</organism>
<dbReference type="PROSITE" id="PS00411">
    <property type="entry name" value="KINESIN_MOTOR_1"/>
    <property type="match status" value="1"/>
</dbReference>
<dbReference type="Pfam" id="PF00225">
    <property type="entry name" value="Kinesin"/>
    <property type="match status" value="1"/>
</dbReference>
<keyword evidence="6 7" id="KW-0505">Motor protein</keyword>
<accession>A0A7S3GA10</accession>
<keyword evidence="7" id="KW-0493">Microtubule</keyword>
<dbReference type="InterPro" id="IPR011990">
    <property type="entry name" value="TPR-like_helical_dom_sf"/>
</dbReference>
<feature type="domain" description="Kinesin motor" evidence="9">
    <location>
        <begin position="28"/>
        <end position="392"/>
    </location>
</feature>
<dbReference type="InterPro" id="IPR027640">
    <property type="entry name" value="Kinesin-like_fam"/>
</dbReference>
<dbReference type="InterPro" id="IPR001752">
    <property type="entry name" value="Kinesin_motor_dom"/>
</dbReference>
<dbReference type="GO" id="GO:0006396">
    <property type="term" value="P:RNA processing"/>
    <property type="evidence" value="ECO:0007669"/>
    <property type="project" value="InterPro"/>
</dbReference>
<dbReference type="InterPro" id="IPR019821">
    <property type="entry name" value="Kinesin_motor_CS"/>
</dbReference>
<dbReference type="PROSITE" id="PS50067">
    <property type="entry name" value="KINESIN_MOTOR_2"/>
    <property type="match status" value="1"/>
</dbReference>
<dbReference type="GO" id="GO:0007052">
    <property type="term" value="P:mitotic spindle organization"/>
    <property type="evidence" value="ECO:0007669"/>
    <property type="project" value="TreeGrafter"/>
</dbReference>
<evidence type="ECO:0000256" key="1">
    <source>
        <dbReference type="ARBA" id="ARBA00004496"/>
    </source>
</evidence>
<evidence type="ECO:0000256" key="8">
    <source>
        <dbReference type="SAM" id="MobiDB-lite"/>
    </source>
</evidence>
<dbReference type="GO" id="GO:0007018">
    <property type="term" value="P:microtubule-based movement"/>
    <property type="evidence" value="ECO:0007669"/>
    <property type="project" value="InterPro"/>
</dbReference>
<dbReference type="GO" id="GO:0008017">
    <property type="term" value="F:microtubule binding"/>
    <property type="evidence" value="ECO:0007669"/>
    <property type="project" value="InterPro"/>
</dbReference>
<dbReference type="Gene3D" id="1.25.40.10">
    <property type="entry name" value="Tetratricopeptide repeat domain"/>
    <property type="match status" value="2"/>
</dbReference>
<dbReference type="InterPro" id="IPR027417">
    <property type="entry name" value="P-loop_NTPase"/>
</dbReference>
<dbReference type="InterPro" id="IPR003107">
    <property type="entry name" value="HAT"/>
</dbReference>
<protein>
    <recommendedName>
        <fullName evidence="7">Kinesin-like protein</fullName>
    </recommendedName>
</protein>
<dbReference type="GO" id="GO:0051231">
    <property type="term" value="P:spindle elongation"/>
    <property type="evidence" value="ECO:0007669"/>
    <property type="project" value="TreeGrafter"/>
</dbReference>
<keyword evidence="3 6" id="KW-0547">Nucleotide-binding</keyword>
<evidence type="ECO:0000256" key="3">
    <source>
        <dbReference type="ARBA" id="ARBA00022741"/>
    </source>
</evidence>
<dbReference type="GO" id="GO:0005875">
    <property type="term" value="C:microtubule associated complex"/>
    <property type="evidence" value="ECO:0007669"/>
    <property type="project" value="TreeGrafter"/>
</dbReference>
<dbReference type="SMART" id="SM00386">
    <property type="entry name" value="HAT"/>
    <property type="match status" value="3"/>
</dbReference>
<reference evidence="10" key="1">
    <citation type="submission" date="2021-01" db="EMBL/GenBank/DDBJ databases">
        <authorList>
            <person name="Corre E."/>
            <person name="Pelletier E."/>
            <person name="Niang G."/>
            <person name="Scheremetjew M."/>
            <person name="Finn R."/>
            <person name="Kale V."/>
            <person name="Holt S."/>
            <person name="Cochrane G."/>
            <person name="Meng A."/>
            <person name="Brown T."/>
            <person name="Cohen L."/>
        </authorList>
    </citation>
    <scope>NUCLEOTIDE SEQUENCE</scope>
    <source>
        <strain evidence="10">NIES-2562</strain>
    </source>
</reference>
<feature type="compositionally biased region" description="Low complexity" evidence="8">
    <location>
        <begin position="1"/>
        <end position="15"/>
    </location>
</feature>
<dbReference type="PANTHER" id="PTHR47969">
    <property type="entry name" value="CHROMOSOME-ASSOCIATED KINESIN KIF4A-RELATED"/>
    <property type="match status" value="1"/>
</dbReference>
<evidence type="ECO:0000256" key="6">
    <source>
        <dbReference type="PROSITE-ProRule" id="PRU00283"/>
    </source>
</evidence>
<evidence type="ECO:0000256" key="2">
    <source>
        <dbReference type="ARBA" id="ARBA00022490"/>
    </source>
</evidence>
<keyword evidence="2" id="KW-0963">Cytoplasm</keyword>
<keyword evidence="5" id="KW-0175">Coiled coil</keyword>
<comment type="subcellular location">
    <subcellularLocation>
        <location evidence="1">Cytoplasm</location>
    </subcellularLocation>
</comment>
<feature type="binding site" evidence="6">
    <location>
        <begin position="109"/>
        <end position="116"/>
    </location>
    <ligand>
        <name>ATP</name>
        <dbReference type="ChEBI" id="CHEBI:30616"/>
    </ligand>
</feature>
<dbReference type="CDD" id="cd00106">
    <property type="entry name" value="KISc"/>
    <property type="match status" value="1"/>
</dbReference>
<dbReference type="GO" id="GO:0005874">
    <property type="term" value="C:microtubule"/>
    <property type="evidence" value="ECO:0007669"/>
    <property type="project" value="UniProtKB-KW"/>
</dbReference>
<evidence type="ECO:0000256" key="4">
    <source>
        <dbReference type="ARBA" id="ARBA00022840"/>
    </source>
</evidence>
<evidence type="ECO:0000259" key="9">
    <source>
        <dbReference type="PROSITE" id="PS50067"/>
    </source>
</evidence>
<comment type="similarity">
    <text evidence="6 7">Belongs to the TRAFAC class myosin-kinesin ATPase superfamily. Kinesin family.</text>
</comment>
<dbReference type="SUPFAM" id="SSF48452">
    <property type="entry name" value="TPR-like"/>
    <property type="match status" value="1"/>
</dbReference>
<dbReference type="InterPro" id="IPR036961">
    <property type="entry name" value="Kinesin_motor_dom_sf"/>
</dbReference>
<dbReference type="PRINTS" id="PR00380">
    <property type="entry name" value="KINESINHEAVY"/>
</dbReference>
<gene>
    <name evidence="10" type="ORF">PBIL07802_LOCUS23614</name>
</gene>
<sequence length="653" mass="72348">MFSSRPALSHSSSAARDAATPPTQDDNNVEVYVRCRPVSDTERSHKRNVVVSFPHDARIGIEMGRKNLEFSYSGVFDVNTTQHAIFSTAALKIVREFLSGYSCTIFAYGQTGTGKTFTMEGGLASAEKEGVIPRCLRTIFDRVKAKPSVDTKVHVSCVEIYNEVITDLADGKKKEAVSSASVKGVGSATARVRGGEGSAGSVAMDVKGLKEVEVTSTEEAMSFLQRCSRNRQTRETIHNKRSSRSHAIFTIYLTQRPANVRGKQSFQLIRSKLNLVDLAGSERASKASSASLLIDKKHRHLTLSQVEAADSVHGRETANINKSLLCLGRVIQALSSSSGMHVPYRESTLTRLLADSLGGTTKTLLIATIGPCENTAAETKRTLEYASSAKGIKNTPVMTYLSDPKKRDEKKVFKKKKMEKLELLHYKKVLATDPSNAGVINNYAMALLHRSDGDADIDEVEELFERGLEYSPHHAELASNYALFLARNRRDFIRARSVFEQAVESNPRHSKLLSNYALFLKNILKEYDMAAMMLAKALAADPANADVLTNFAVFLETVRKDYVSAESHHLRAVELAPNNHRVLNNYAVFLKNIAQDFSQADEYFSRALHAAVKDKKAAADIARNYHNFAKYYLRDEGKAERILKESVQLPKLK</sequence>
<evidence type="ECO:0000313" key="10">
    <source>
        <dbReference type="EMBL" id="CAE0261324.1"/>
    </source>
</evidence>
<dbReference type="GO" id="GO:0005737">
    <property type="term" value="C:cytoplasm"/>
    <property type="evidence" value="ECO:0007669"/>
    <property type="project" value="UniProtKB-SubCell"/>
</dbReference>
<name>A0A7S3GA10_9EUKA</name>
<dbReference type="PANTHER" id="PTHR47969:SF15">
    <property type="entry name" value="CHROMOSOME-ASSOCIATED KINESIN KIF4A-RELATED"/>
    <property type="match status" value="1"/>
</dbReference>
<dbReference type="SUPFAM" id="SSF52540">
    <property type="entry name" value="P-loop containing nucleoside triphosphate hydrolases"/>
    <property type="match status" value="1"/>
</dbReference>